<dbReference type="InterPro" id="IPR008271">
    <property type="entry name" value="Ser/Thr_kinase_AS"/>
</dbReference>
<accession>A0A8S1JF53</accession>
<dbReference type="Proteomes" id="UP000708148">
    <property type="component" value="Unassembled WGS sequence"/>
</dbReference>
<dbReference type="SUPFAM" id="SSF50494">
    <property type="entry name" value="Trypsin-like serine proteases"/>
    <property type="match status" value="1"/>
</dbReference>
<dbReference type="InterPro" id="IPR009003">
    <property type="entry name" value="Peptidase_S1_PA"/>
</dbReference>
<dbReference type="InterPro" id="IPR001254">
    <property type="entry name" value="Trypsin_dom"/>
</dbReference>
<dbReference type="CDD" id="cd00190">
    <property type="entry name" value="Tryp_SPc"/>
    <property type="match status" value="1"/>
</dbReference>
<evidence type="ECO:0000256" key="2">
    <source>
        <dbReference type="SAM" id="MobiDB-lite"/>
    </source>
</evidence>
<dbReference type="PANTHER" id="PTHR24276:SF98">
    <property type="entry name" value="FI18310P1-RELATED"/>
    <property type="match status" value="1"/>
</dbReference>
<dbReference type="PANTHER" id="PTHR24276">
    <property type="entry name" value="POLYSERASE-RELATED"/>
    <property type="match status" value="1"/>
</dbReference>
<dbReference type="Pfam" id="PF00089">
    <property type="entry name" value="Trypsin"/>
    <property type="match status" value="1"/>
</dbReference>
<dbReference type="GO" id="GO:0004252">
    <property type="term" value="F:serine-type endopeptidase activity"/>
    <property type="evidence" value="ECO:0007669"/>
    <property type="project" value="InterPro"/>
</dbReference>
<feature type="domain" description="Protein kinase" evidence="4">
    <location>
        <begin position="458"/>
        <end position="706"/>
    </location>
</feature>
<dbReference type="InterPro" id="IPR043504">
    <property type="entry name" value="Peptidase_S1_PA_chymotrypsin"/>
</dbReference>
<dbReference type="InterPro" id="IPR000719">
    <property type="entry name" value="Prot_kinase_dom"/>
</dbReference>
<evidence type="ECO:0000313" key="6">
    <source>
        <dbReference type="EMBL" id="CAD7704998.1"/>
    </source>
</evidence>
<evidence type="ECO:0000259" key="4">
    <source>
        <dbReference type="PROSITE" id="PS50011"/>
    </source>
</evidence>
<dbReference type="AlphaFoldDB" id="A0A8S1JF53"/>
<name>A0A8S1JF53_9CHLO</name>
<feature type="transmembrane region" description="Helical" evidence="3">
    <location>
        <begin position="373"/>
        <end position="395"/>
    </location>
</feature>
<dbReference type="GO" id="GO:0005524">
    <property type="term" value="F:ATP binding"/>
    <property type="evidence" value="ECO:0007669"/>
    <property type="project" value="InterPro"/>
</dbReference>
<sequence length="895" mass="97393">RRKGREIRCGDCRAGRATLALTFPAAFGSARHRCGTRGAARPSRGRGHRGQERAPLAGAERLGGPQRELPPQQMYVGVRRSALFLWLLAAAAWSPAVQGGTAAPRGRYPYAVSLQAGSLPRSHVCGGVLIDKQWVLTAAFCVQILLDFGNPAVNVGAYELQPTEVDVALQVRNFTEVFFHPRWNNRVDSGYNLALLLLDEPATNVTIPLLANGTLKFDDGQKLSTIGWGPFGAHFVKERPPQLQETELAFLKNDACQRGYNILSLQGVGGACGRVSILRQMVCAWGGNGVDACTGLCETGAPLLFVDPSASNISEADPSSDTVVGIASFYQRLCQADAPFVYIAVGMFTDWIAEVQQLKVVNGEEKFNNTEKAVVGVGTGVGGIIVIAALLFWRFRRQRSGHSRKCASLVLDIPAGDGCLLEEGGLLENDMSPFRGYWYSQLYGFFVLSKWKEGTVRVYENQVLGRGAFSIAKRGKWDDQDVAVRFSEVSRFEKEAQVLEQVRKLEHDNIVKIFGVNSSARTSKTFIVMELMNCSLRQVLQDPFCCMSLTYAQIVAVLFEVASGLAALHSLRPPVTHGDVKPGNILLSATRADGELKLVAKLADFDCSRQRSGDDVSSRLVGTCGYIAPELYWSAQDSQVSGEKVDVYALGAVMSDCVGGFAGNLRSRMWGQCPQELSELVEECMQEDANSRCCLGDVVSRLQSLLEEPRPWSNRRVKRKLSDLLEHAALGRPFLASDSNATAFTSCGMLYSDVIGIFAAIVQELKAAAVSTTASLEARQIVLEKEGEGYRARIVTACLSCSDAANNANGERVEVPGNSISLLGGFMWTMLGHQTSSSVQEETIGTAPKELTVLASRLRGWDWVSLEGKFHGDCDIVLSDLTGLQSMEWALRGVR</sequence>
<dbReference type="OrthoDB" id="4062651at2759"/>
<dbReference type="Gene3D" id="2.40.10.10">
    <property type="entry name" value="Trypsin-like serine proteases"/>
    <property type="match status" value="1"/>
</dbReference>
<keyword evidence="7" id="KW-1185">Reference proteome</keyword>
<dbReference type="InterPro" id="IPR050430">
    <property type="entry name" value="Peptidase_S1"/>
</dbReference>
<dbReference type="SMART" id="SM00020">
    <property type="entry name" value="Tryp_SPc"/>
    <property type="match status" value="1"/>
</dbReference>
<reference evidence="6" key="1">
    <citation type="submission" date="2020-12" db="EMBL/GenBank/DDBJ databases">
        <authorList>
            <person name="Iha C."/>
        </authorList>
    </citation>
    <scope>NUCLEOTIDE SEQUENCE</scope>
</reference>
<protein>
    <submittedName>
        <fullName evidence="6">Uncharacterized protein</fullName>
    </submittedName>
</protein>
<dbReference type="Pfam" id="PF00069">
    <property type="entry name" value="Pkinase"/>
    <property type="match status" value="1"/>
</dbReference>
<evidence type="ECO:0000256" key="3">
    <source>
        <dbReference type="SAM" id="Phobius"/>
    </source>
</evidence>
<dbReference type="GO" id="GO:0004672">
    <property type="term" value="F:protein kinase activity"/>
    <property type="evidence" value="ECO:0007669"/>
    <property type="project" value="InterPro"/>
</dbReference>
<keyword evidence="3" id="KW-0812">Transmembrane</keyword>
<keyword evidence="3" id="KW-1133">Transmembrane helix</keyword>
<evidence type="ECO:0000256" key="1">
    <source>
        <dbReference type="ARBA" id="ARBA00023157"/>
    </source>
</evidence>
<evidence type="ECO:0000313" key="7">
    <source>
        <dbReference type="Proteomes" id="UP000708148"/>
    </source>
</evidence>
<proteinExistence type="predicted"/>
<keyword evidence="1" id="KW-1015">Disulfide bond</keyword>
<comment type="caution">
    <text evidence="6">The sequence shown here is derived from an EMBL/GenBank/DDBJ whole genome shotgun (WGS) entry which is preliminary data.</text>
</comment>
<dbReference type="EMBL" id="CAJHUC010002998">
    <property type="protein sequence ID" value="CAD7704998.1"/>
    <property type="molecule type" value="Genomic_DNA"/>
</dbReference>
<organism evidence="6 7">
    <name type="scientific">Ostreobium quekettii</name>
    <dbReference type="NCBI Taxonomy" id="121088"/>
    <lineage>
        <taxon>Eukaryota</taxon>
        <taxon>Viridiplantae</taxon>
        <taxon>Chlorophyta</taxon>
        <taxon>core chlorophytes</taxon>
        <taxon>Ulvophyceae</taxon>
        <taxon>TCBD clade</taxon>
        <taxon>Bryopsidales</taxon>
        <taxon>Ostreobineae</taxon>
        <taxon>Ostreobiaceae</taxon>
        <taxon>Ostreobium</taxon>
    </lineage>
</organism>
<dbReference type="InterPro" id="IPR011009">
    <property type="entry name" value="Kinase-like_dom_sf"/>
</dbReference>
<feature type="domain" description="Peptidase S1" evidence="5">
    <location>
        <begin position="97"/>
        <end position="357"/>
    </location>
</feature>
<feature type="non-terminal residue" evidence="6">
    <location>
        <position position="1"/>
    </location>
</feature>
<dbReference type="GO" id="GO:0006508">
    <property type="term" value="P:proteolysis"/>
    <property type="evidence" value="ECO:0007669"/>
    <property type="project" value="InterPro"/>
</dbReference>
<keyword evidence="3" id="KW-0472">Membrane</keyword>
<dbReference type="PROSITE" id="PS00108">
    <property type="entry name" value="PROTEIN_KINASE_ST"/>
    <property type="match status" value="1"/>
</dbReference>
<dbReference type="SMART" id="SM00220">
    <property type="entry name" value="S_TKc"/>
    <property type="match status" value="1"/>
</dbReference>
<dbReference type="PROSITE" id="PS50011">
    <property type="entry name" value="PROTEIN_KINASE_DOM"/>
    <property type="match status" value="1"/>
</dbReference>
<dbReference type="PROSITE" id="PS50240">
    <property type="entry name" value="TRYPSIN_DOM"/>
    <property type="match status" value="1"/>
</dbReference>
<dbReference type="Gene3D" id="1.10.510.10">
    <property type="entry name" value="Transferase(Phosphotransferase) domain 1"/>
    <property type="match status" value="1"/>
</dbReference>
<gene>
    <name evidence="6" type="ORF">OSTQU699_LOCUS10353</name>
</gene>
<dbReference type="SUPFAM" id="SSF56112">
    <property type="entry name" value="Protein kinase-like (PK-like)"/>
    <property type="match status" value="1"/>
</dbReference>
<feature type="region of interest" description="Disordered" evidence="2">
    <location>
        <begin position="34"/>
        <end position="65"/>
    </location>
</feature>
<evidence type="ECO:0000259" key="5">
    <source>
        <dbReference type="PROSITE" id="PS50240"/>
    </source>
</evidence>